<dbReference type="PROSITE" id="PS50887">
    <property type="entry name" value="GGDEF"/>
    <property type="match status" value="1"/>
</dbReference>
<dbReference type="InterPro" id="IPR043128">
    <property type="entry name" value="Rev_trsase/Diguanyl_cyclase"/>
</dbReference>
<dbReference type="PANTHER" id="PTHR44757:SF2">
    <property type="entry name" value="BIOFILM ARCHITECTURE MAINTENANCE PROTEIN MBAA"/>
    <property type="match status" value="1"/>
</dbReference>
<evidence type="ECO:0000256" key="1">
    <source>
        <dbReference type="ARBA" id="ARBA00023125"/>
    </source>
</evidence>
<proteinExistence type="predicted"/>
<keyword evidence="6" id="KW-1185">Reference proteome</keyword>
<dbReference type="Gene3D" id="3.20.20.450">
    <property type="entry name" value="EAL domain"/>
    <property type="match status" value="1"/>
</dbReference>
<dbReference type="InterPro" id="IPR035919">
    <property type="entry name" value="EAL_sf"/>
</dbReference>
<evidence type="ECO:0000259" key="3">
    <source>
        <dbReference type="PROSITE" id="PS50883"/>
    </source>
</evidence>
<evidence type="ECO:0000313" key="6">
    <source>
        <dbReference type="Proteomes" id="UP001259572"/>
    </source>
</evidence>
<dbReference type="CDD" id="cd01949">
    <property type="entry name" value="GGDEF"/>
    <property type="match status" value="1"/>
</dbReference>
<dbReference type="RefSeq" id="WP_315727185.1">
    <property type="nucleotide sequence ID" value="NZ_JAVUPU010000007.1"/>
</dbReference>
<gene>
    <name evidence="5" type="ORF">RQX22_14085</name>
</gene>
<accession>A0ABU3Q9K5</accession>
<evidence type="ECO:0000259" key="4">
    <source>
        <dbReference type="PROSITE" id="PS50887"/>
    </source>
</evidence>
<dbReference type="InterPro" id="IPR010998">
    <property type="entry name" value="Integrase_recombinase_N"/>
</dbReference>
<evidence type="ECO:0000313" key="5">
    <source>
        <dbReference type="EMBL" id="MDT9600086.1"/>
    </source>
</evidence>
<evidence type="ECO:0000256" key="2">
    <source>
        <dbReference type="ARBA" id="ARBA00023172"/>
    </source>
</evidence>
<dbReference type="Gene3D" id="1.10.150.130">
    <property type="match status" value="1"/>
</dbReference>
<dbReference type="EMBL" id="JAVUPU010000007">
    <property type="protein sequence ID" value="MDT9600086.1"/>
    <property type="molecule type" value="Genomic_DNA"/>
</dbReference>
<dbReference type="Pfam" id="PF00589">
    <property type="entry name" value="Phage_integrase"/>
    <property type="match status" value="1"/>
</dbReference>
<sequence>MNVAAGKWGRGGKAAESDASAGDFLSRVPAMLGRRSPSGNASQDLAETLLLVRNFEESRQGWFWSTDRDGKLTYLSDTVREFLRNGQEALIGADFADLFEVMKDGSDTGRTLPFVLLKRTRFEKLALRAAGSLEERWWSVSGCPQYDQTGEFSGFRGSAIDITEQLKSSEYASQLAKYDSLTGLSNRRRMAEVLEANLAASNHHGRPCAILMIDLDRFKQVNDTLGHPAGDALLNQVAERLLRIIGDRENVSRLGGDEFQIIVADCEDRKRLGEIATRIIASLAQPYSVAGSRCVIGASIGIAIAPADGRTRDELIRNADLALYASKAGGRGRFSFFSSQLLRVAEDKRLLEEDLRDALARDEIELAYQPIVDARTNRATGVEALIRWNHPVRGPISPTIFVPIAEEADLIRPLGEWVLRKACQDAASWPGKLRVAVNVSPVQFTHDSLPKIVLSALAASGLAPERLELEITEGVFLDDCPQTDAMFSTLKQIGVRLALDDFGTGYSSLGYLKKAPFDKIKIDQSFVRAATLPGSRNRAIIAAIVALADALEMETTAEGIESLDQLQLVRNLGATHVQGYVYSEAVRSEVLSRKIENGEWILPPSGPTRQRSDRQAMFRKASAISASGHQPILIRNISESGALVEGLDEIPVGDLLAINFGNGELAFGRVRRSSGQRHGISFHEPLMLDGDNSLRTGNRFSAYALAKAGLPTDTQLDMFRTGEGALPITPEELAARLGLEIGACAAAPANEDGPMEQRAAATDRRNEARPPTLRELSIRYLDQLKDDRPRQEIDDRHLRQHILPRFGHLRRDQIADQDVDGWLTAKANDENCPPEIVARLQAILDHLGMSAQDAEDDAAEAEGRPSQAALKSAYAHVATLTDREAARLIDAIKASHNRQLRYIVALLVLTGARQRDLLQAQWSDLDLDLGIWTLPPSRSGQIREIKVPEAAIASIRDMPRSEGALHLFVNAKTQQPYRSLTRSWETIRCKAGLPDLEIDDLRLCIGDGAAWAGDLLKAEEGIEAGASPGCPAAASSDHDVEPDVADPAEAWGMAEVGFQPLNGLSDIGMNDAAMKT</sequence>
<dbReference type="SUPFAM" id="SSF55785">
    <property type="entry name" value="PYP-like sensor domain (PAS domain)"/>
    <property type="match status" value="1"/>
</dbReference>
<dbReference type="PROSITE" id="PS50883">
    <property type="entry name" value="EAL"/>
    <property type="match status" value="1"/>
</dbReference>
<dbReference type="Gene3D" id="1.10.443.10">
    <property type="entry name" value="Intergrase catalytic core"/>
    <property type="match status" value="1"/>
</dbReference>
<dbReference type="SUPFAM" id="SSF56349">
    <property type="entry name" value="DNA breaking-rejoining enzymes"/>
    <property type="match status" value="1"/>
</dbReference>
<dbReference type="NCBIfam" id="TIGR00254">
    <property type="entry name" value="GGDEF"/>
    <property type="match status" value="1"/>
</dbReference>
<dbReference type="Gene3D" id="3.30.450.20">
    <property type="entry name" value="PAS domain"/>
    <property type="match status" value="1"/>
</dbReference>
<dbReference type="InterPro" id="IPR052155">
    <property type="entry name" value="Biofilm_reg_signaling"/>
</dbReference>
<dbReference type="InterPro" id="IPR002104">
    <property type="entry name" value="Integrase_catalytic"/>
</dbReference>
<name>A0ABU3Q9K5_9SPHN</name>
<dbReference type="InterPro" id="IPR000160">
    <property type="entry name" value="GGDEF_dom"/>
</dbReference>
<comment type="caution">
    <text evidence="5">The sequence shown here is derived from an EMBL/GenBank/DDBJ whole genome shotgun (WGS) entry which is preliminary data.</text>
</comment>
<dbReference type="CDD" id="cd01948">
    <property type="entry name" value="EAL"/>
    <property type="match status" value="1"/>
</dbReference>
<dbReference type="Pfam" id="PF00990">
    <property type="entry name" value="GGDEF"/>
    <property type="match status" value="1"/>
</dbReference>
<feature type="domain" description="EAL" evidence="3">
    <location>
        <begin position="348"/>
        <end position="599"/>
    </location>
</feature>
<dbReference type="InterPro" id="IPR001633">
    <property type="entry name" value="EAL_dom"/>
</dbReference>
<dbReference type="Proteomes" id="UP001259572">
    <property type="component" value="Unassembled WGS sequence"/>
</dbReference>
<protein>
    <submittedName>
        <fullName evidence="5">EAL domain-containing protein</fullName>
    </submittedName>
</protein>
<dbReference type="InterPro" id="IPR013762">
    <property type="entry name" value="Integrase-like_cat_sf"/>
</dbReference>
<dbReference type="InterPro" id="IPR029787">
    <property type="entry name" value="Nucleotide_cyclase"/>
</dbReference>
<dbReference type="Pfam" id="PF00563">
    <property type="entry name" value="EAL"/>
    <property type="match status" value="1"/>
</dbReference>
<feature type="domain" description="GGDEF" evidence="4">
    <location>
        <begin position="206"/>
        <end position="339"/>
    </location>
</feature>
<dbReference type="PANTHER" id="PTHR44757">
    <property type="entry name" value="DIGUANYLATE CYCLASE DGCP"/>
    <property type="match status" value="1"/>
</dbReference>
<dbReference type="Gene3D" id="3.30.70.270">
    <property type="match status" value="1"/>
</dbReference>
<dbReference type="SUPFAM" id="SSF141868">
    <property type="entry name" value="EAL domain-like"/>
    <property type="match status" value="1"/>
</dbReference>
<dbReference type="SUPFAM" id="SSF55073">
    <property type="entry name" value="Nucleotide cyclase"/>
    <property type="match status" value="1"/>
</dbReference>
<dbReference type="CDD" id="cd00796">
    <property type="entry name" value="INT_Rci_Hp1_C"/>
    <property type="match status" value="1"/>
</dbReference>
<reference evidence="5 6" key="1">
    <citation type="submission" date="2023-05" db="EMBL/GenBank/DDBJ databases">
        <authorList>
            <person name="Guo Y."/>
        </authorList>
    </citation>
    <scope>NUCLEOTIDE SEQUENCE [LARGE SCALE GENOMIC DNA]</scope>
    <source>
        <strain evidence="5 6">GR2756</strain>
    </source>
</reference>
<dbReference type="SMART" id="SM00267">
    <property type="entry name" value="GGDEF"/>
    <property type="match status" value="1"/>
</dbReference>
<dbReference type="InterPro" id="IPR011010">
    <property type="entry name" value="DNA_brk_join_enz"/>
</dbReference>
<organism evidence="5 6">
    <name type="scientific">Sphingosinicella rhizophila</name>
    <dbReference type="NCBI Taxonomy" id="3050082"/>
    <lineage>
        <taxon>Bacteria</taxon>
        <taxon>Pseudomonadati</taxon>
        <taxon>Pseudomonadota</taxon>
        <taxon>Alphaproteobacteria</taxon>
        <taxon>Sphingomonadales</taxon>
        <taxon>Sphingosinicellaceae</taxon>
        <taxon>Sphingosinicella</taxon>
    </lineage>
</organism>
<keyword evidence="1" id="KW-0238">DNA-binding</keyword>
<keyword evidence="2" id="KW-0233">DNA recombination</keyword>
<dbReference type="InterPro" id="IPR035965">
    <property type="entry name" value="PAS-like_dom_sf"/>
</dbReference>
<dbReference type="SMART" id="SM00052">
    <property type="entry name" value="EAL"/>
    <property type="match status" value="1"/>
</dbReference>